<dbReference type="Gene3D" id="3.40.50.880">
    <property type="match status" value="1"/>
</dbReference>
<comment type="similarity">
    <text evidence="1">Belongs to the peptidase S51 family.</text>
</comment>
<reference evidence="5" key="1">
    <citation type="journal article" date="2013" name="Environ. Microbiol.">
        <title>Microbiota from the distal guts of lean and obese adolescents exhibit partial functional redundancy besides clear differences in community structure.</title>
        <authorList>
            <person name="Ferrer M."/>
            <person name="Ruiz A."/>
            <person name="Lanza F."/>
            <person name="Haange S.B."/>
            <person name="Oberbach A."/>
            <person name="Till H."/>
            <person name="Bargiela R."/>
            <person name="Campoy C."/>
            <person name="Segura M.T."/>
            <person name="Richter M."/>
            <person name="von Bergen M."/>
            <person name="Seifert J."/>
            <person name="Suarez A."/>
        </authorList>
    </citation>
    <scope>NUCLEOTIDE SEQUENCE</scope>
</reference>
<dbReference type="CDD" id="cd03129">
    <property type="entry name" value="GAT1_Peptidase_E_like"/>
    <property type="match status" value="1"/>
</dbReference>
<dbReference type="InterPro" id="IPR005320">
    <property type="entry name" value="Peptidase_S51"/>
</dbReference>
<dbReference type="SUPFAM" id="SSF52317">
    <property type="entry name" value="Class I glutamine amidotransferase-like"/>
    <property type="match status" value="1"/>
</dbReference>
<dbReference type="AlphaFoldDB" id="K1RSW8"/>
<accession>K1RSW8</accession>
<name>K1RSW8_9ZZZZ</name>
<proteinExistence type="inferred from homology"/>
<comment type="caution">
    <text evidence="5">The sequence shown here is derived from an EMBL/GenBank/DDBJ whole genome shotgun (WGS) entry which is preliminary data.</text>
</comment>
<evidence type="ECO:0000256" key="4">
    <source>
        <dbReference type="ARBA" id="ARBA00022825"/>
    </source>
</evidence>
<protein>
    <submittedName>
        <fullName evidence="5">Peptidase S51, dipeptidase E</fullName>
    </submittedName>
</protein>
<dbReference type="Pfam" id="PF03575">
    <property type="entry name" value="Peptidase_S51"/>
    <property type="match status" value="1"/>
</dbReference>
<evidence type="ECO:0000313" key="5">
    <source>
        <dbReference type="EMBL" id="EKC48513.1"/>
    </source>
</evidence>
<keyword evidence="2" id="KW-0645">Protease</keyword>
<gene>
    <name evidence="5" type="ORF">OBE_15147</name>
</gene>
<keyword evidence="3" id="KW-0378">Hydrolase</keyword>
<keyword evidence="4" id="KW-0720">Serine protease</keyword>
<dbReference type="PANTHER" id="PTHR20842:SF0">
    <property type="entry name" value="ALPHA-ASPARTYL DIPEPTIDASE"/>
    <property type="match status" value="1"/>
</dbReference>
<evidence type="ECO:0000256" key="1">
    <source>
        <dbReference type="ARBA" id="ARBA00006534"/>
    </source>
</evidence>
<dbReference type="InterPro" id="IPR029062">
    <property type="entry name" value="Class_I_gatase-like"/>
</dbReference>
<evidence type="ECO:0000256" key="2">
    <source>
        <dbReference type="ARBA" id="ARBA00022670"/>
    </source>
</evidence>
<organism evidence="5">
    <name type="scientific">human gut metagenome</name>
    <dbReference type="NCBI Taxonomy" id="408170"/>
    <lineage>
        <taxon>unclassified sequences</taxon>
        <taxon>metagenomes</taxon>
        <taxon>organismal metagenomes</taxon>
    </lineage>
</organism>
<dbReference type="GO" id="GO:0006508">
    <property type="term" value="P:proteolysis"/>
    <property type="evidence" value="ECO:0007669"/>
    <property type="project" value="UniProtKB-KW"/>
</dbReference>
<evidence type="ECO:0000256" key="3">
    <source>
        <dbReference type="ARBA" id="ARBA00022801"/>
    </source>
</evidence>
<dbReference type="EMBL" id="AJWZ01010422">
    <property type="protein sequence ID" value="EKC48513.1"/>
    <property type="molecule type" value="Genomic_DNA"/>
</dbReference>
<sequence>MSKIVLIGGGNIGRGNTPYETKEIDEEIVKMTTKEHPNLLFVGLASSFSDSYYDTVKLIYKDLGCNCAYLKKKNIINNRDIVENKINTADIIYFCGGDTIKLVDTLKEYDLIPLLQKAIDSDKVIAGMSAGAIMLCKEGYSDSLKLRNESDKYCFIDGLNYLDISFCPHYENESDRASELKEDLKGQTKKVLCLPNGVAMAIENDKKHFIKSLNNDAYLCYYDDKNIYHEEKIEV</sequence>
<dbReference type="GO" id="GO:0008236">
    <property type="term" value="F:serine-type peptidase activity"/>
    <property type="evidence" value="ECO:0007669"/>
    <property type="project" value="UniProtKB-KW"/>
</dbReference>
<dbReference type="PANTHER" id="PTHR20842">
    <property type="entry name" value="PROTEASE S51 ALPHA-ASPARTYL DIPEPTIDASE"/>
    <property type="match status" value="1"/>
</dbReference>